<dbReference type="STRING" id="1332264.BW730_17180"/>
<dbReference type="PANTHER" id="PTHR34473:SF3">
    <property type="entry name" value="TRANSMEMBRANE PROTEIN-RELATED"/>
    <property type="match status" value="1"/>
</dbReference>
<dbReference type="OrthoDB" id="7364633at2"/>
<dbReference type="EMBL" id="CP019606">
    <property type="protein sequence ID" value="AQP48971.1"/>
    <property type="molecule type" value="Genomic_DNA"/>
</dbReference>
<keyword evidence="1" id="KW-0472">Membrane</keyword>
<feature type="transmembrane region" description="Helical" evidence="1">
    <location>
        <begin position="51"/>
        <end position="69"/>
    </location>
</feature>
<dbReference type="Proteomes" id="UP000188145">
    <property type="component" value="Chromosome"/>
</dbReference>
<feature type="transmembrane region" description="Helical" evidence="1">
    <location>
        <begin position="26"/>
        <end position="45"/>
    </location>
</feature>
<dbReference type="Pfam" id="PF03703">
    <property type="entry name" value="bPH_2"/>
    <property type="match status" value="1"/>
</dbReference>
<dbReference type="AlphaFoldDB" id="A0A1Q2CS88"/>
<dbReference type="PANTHER" id="PTHR34473">
    <property type="entry name" value="UPF0699 TRANSMEMBRANE PROTEIN YDBS"/>
    <property type="match status" value="1"/>
</dbReference>
<dbReference type="KEGG" id="tes:BW730_17180"/>
<dbReference type="RefSeq" id="WP_077687324.1">
    <property type="nucleotide sequence ID" value="NZ_CP019606.1"/>
</dbReference>
<evidence type="ECO:0000259" key="2">
    <source>
        <dbReference type="Pfam" id="PF03703"/>
    </source>
</evidence>
<keyword evidence="4" id="KW-1185">Reference proteome</keyword>
<accession>A0A1Q2CS88</accession>
<organism evidence="3 4">
    <name type="scientific">Tessaracoccus aquimaris</name>
    <dbReference type="NCBI Taxonomy" id="1332264"/>
    <lineage>
        <taxon>Bacteria</taxon>
        <taxon>Bacillati</taxon>
        <taxon>Actinomycetota</taxon>
        <taxon>Actinomycetes</taxon>
        <taxon>Propionibacteriales</taxon>
        <taxon>Propionibacteriaceae</taxon>
        <taxon>Tessaracoccus</taxon>
    </lineage>
</organism>
<feature type="domain" description="YdbS-like PH" evidence="2">
    <location>
        <begin position="76"/>
        <end position="153"/>
    </location>
</feature>
<evidence type="ECO:0000313" key="4">
    <source>
        <dbReference type="Proteomes" id="UP000188145"/>
    </source>
</evidence>
<sequence>MTQDDLFAPPTTHWQRLSPNYLKLKLLLIPLNWGVLFAAAGVAVYFLAPRWALWVLIGVAVVWIGWRMWRAPRAFRRWGFAERDEDVYVTRGLWHRSLQCVPYGRMQLVEVQSGPIEQRFGLASVQMITSSTAGTVTIPGLTASDAAALRDRLIARGEQQQAGI</sequence>
<name>A0A1Q2CS88_9ACTN</name>
<dbReference type="InterPro" id="IPR005182">
    <property type="entry name" value="YdbS-like_PH"/>
</dbReference>
<evidence type="ECO:0000313" key="3">
    <source>
        <dbReference type="EMBL" id="AQP48971.1"/>
    </source>
</evidence>
<evidence type="ECO:0000256" key="1">
    <source>
        <dbReference type="SAM" id="Phobius"/>
    </source>
</evidence>
<gene>
    <name evidence="3" type="ORF">BW730_17180</name>
</gene>
<keyword evidence="1" id="KW-1133">Transmembrane helix</keyword>
<reference evidence="4" key="1">
    <citation type="submission" date="2017-02" db="EMBL/GenBank/DDBJ databases">
        <title>Tessaracoccus aquaemaris sp. nov., isolated from the intestine of a Korean rockfish, Sebastes schlegelii, in a marine aquaculture pond.</title>
        <authorList>
            <person name="Tak E.J."/>
            <person name="Bae J.-W."/>
        </authorList>
    </citation>
    <scope>NUCLEOTIDE SEQUENCE [LARGE SCALE GENOMIC DNA]</scope>
    <source>
        <strain evidence="4">NSG39</strain>
    </source>
</reference>
<protein>
    <recommendedName>
        <fullName evidence="2">YdbS-like PH domain-containing protein</fullName>
    </recommendedName>
</protein>
<proteinExistence type="predicted"/>
<keyword evidence="1" id="KW-0812">Transmembrane</keyword>